<protein>
    <submittedName>
        <fullName evidence="8">Uncharacterized protein</fullName>
    </submittedName>
</protein>
<organism evidence="8 9">
    <name type="scientific">Alosa alosa</name>
    <name type="common">allis shad</name>
    <dbReference type="NCBI Taxonomy" id="278164"/>
    <lineage>
        <taxon>Eukaryota</taxon>
        <taxon>Metazoa</taxon>
        <taxon>Chordata</taxon>
        <taxon>Craniata</taxon>
        <taxon>Vertebrata</taxon>
        <taxon>Euteleostomi</taxon>
        <taxon>Actinopterygii</taxon>
        <taxon>Neopterygii</taxon>
        <taxon>Teleostei</taxon>
        <taxon>Clupei</taxon>
        <taxon>Clupeiformes</taxon>
        <taxon>Clupeoidei</taxon>
        <taxon>Clupeidae</taxon>
        <taxon>Alosa</taxon>
    </lineage>
</organism>
<dbReference type="Gene3D" id="3.80.10.10">
    <property type="entry name" value="Ribonuclease Inhibitor"/>
    <property type="match status" value="2"/>
</dbReference>
<dbReference type="PANTHER" id="PTHR24369:SF213">
    <property type="entry name" value="INSULIN LIKE GROWTH FACTOR BINDING PROTEIN ACID LABILE SUBUNIT"/>
    <property type="match status" value="1"/>
</dbReference>
<proteinExistence type="predicted"/>
<feature type="compositionally biased region" description="Polar residues" evidence="5">
    <location>
        <begin position="379"/>
        <end position="403"/>
    </location>
</feature>
<dbReference type="InterPro" id="IPR050541">
    <property type="entry name" value="LRR_TM_domain-containing"/>
</dbReference>
<dbReference type="SMART" id="SM00365">
    <property type="entry name" value="LRR_SD22"/>
    <property type="match status" value="6"/>
</dbReference>
<dbReference type="AlphaFoldDB" id="A0AAV6GNA7"/>
<evidence type="ECO:0000256" key="2">
    <source>
        <dbReference type="ARBA" id="ARBA00022729"/>
    </source>
</evidence>
<dbReference type="InterPro" id="IPR001611">
    <property type="entry name" value="Leu-rich_rpt"/>
</dbReference>
<keyword evidence="1" id="KW-0433">Leucine-rich repeat</keyword>
<dbReference type="GO" id="GO:0005886">
    <property type="term" value="C:plasma membrane"/>
    <property type="evidence" value="ECO:0007669"/>
    <property type="project" value="TreeGrafter"/>
</dbReference>
<keyword evidence="6" id="KW-1133">Transmembrane helix</keyword>
<feature type="compositionally biased region" description="Polar residues" evidence="5">
    <location>
        <begin position="422"/>
        <end position="462"/>
    </location>
</feature>
<feature type="region of interest" description="Disordered" evidence="5">
    <location>
        <begin position="379"/>
        <end position="462"/>
    </location>
</feature>
<keyword evidence="6" id="KW-0472">Membrane</keyword>
<accession>A0AAV6GNA7</accession>
<sequence length="545" mass="61058">MFLGIIWLLTSPQICSTQLTSTTCSSCIEIYLDPVPLMPLLYTSSTKVLFLGRIETIQEKAFIKNPKLERVEFMGTSTTSVEAGAFQGLTDLKTLEISGTNLSLLPDEMFKNLKQLVTLYLTQNKIEDITENLFSGLTKLRDLRLNSNNISSISMKAFDNMEQLQTLDLSKNNLAKIPDDIWSGKLTNLEEINIQDNKITYLQTSSKSHEKLERLFLGNNLLNELPKEAFAHLPVLKILGLQKNNITSFSQGVFSKLTQLALLDISNNKIENLPQGVFEGLGKLSELNLEGNLIHTLKAEALPSLKTLKLSNNKLKSLTGVPLEVFGKIENVYLDDNPWLCDCEMSDYLEKPYNFTIFCMYPEALKKQNFNSLTKHSICPNTTPSEKMDTSTKSPDASKSSDVLQPLYASKSPDVSQPPPNYQNGPTKEPTSYQDASKSSDVSQPPPNYQNGPTKEPTSYQVDGTMKHNWSNVSRIILATIAPLLTLLFLFILARLYTRTRGYSVRPVDPRLQPIKLVDEDNCKLLYVHELPETISPPEHPAVLS</sequence>
<feature type="chain" id="PRO_5043876698" evidence="7">
    <location>
        <begin position="18"/>
        <end position="545"/>
    </location>
</feature>
<comment type="caution">
    <text evidence="8">The sequence shown here is derived from an EMBL/GenBank/DDBJ whole genome shotgun (WGS) entry which is preliminary data.</text>
</comment>
<dbReference type="PROSITE" id="PS51450">
    <property type="entry name" value="LRR"/>
    <property type="match status" value="4"/>
</dbReference>
<evidence type="ECO:0000256" key="3">
    <source>
        <dbReference type="ARBA" id="ARBA00022737"/>
    </source>
</evidence>
<keyword evidence="6" id="KW-0812">Transmembrane</keyword>
<dbReference type="FunFam" id="3.80.10.10:FF:001164">
    <property type="entry name" value="GH01279p"/>
    <property type="match status" value="1"/>
</dbReference>
<feature type="transmembrane region" description="Helical" evidence="6">
    <location>
        <begin position="476"/>
        <end position="497"/>
    </location>
</feature>
<dbReference type="SUPFAM" id="SSF52058">
    <property type="entry name" value="L domain-like"/>
    <property type="match status" value="1"/>
</dbReference>
<evidence type="ECO:0000313" key="8">
    <source>
        <dbReference type="EMBL" id="KAG5275919.1"/>
    </source>
</evidence>
<dbReference type="Proteomes" id="UP000823561">
    <property type="component" value="Chromosome 9"/>
</dbReference>
<name>A0AAV6GNA7_9TELE</name>
<evidence type="ECO:0000256" key="1">
    <source>
        <dbReference type="ARBA" id="ARBA00022614"/>
    </source>
</evidence>
<dbReference type="PANTHER" id="PTHR24369">
    <property type="entry name" value="ANTIGEN BSP, PUTATIVE-RELATED"/>
    <property type="match status" value="1"/>
</dbReference>
<reference evidence="8" key="1">
    <citation type="submission" date="2020-10" db="EMBL/GenBank/DDBJ databases">
        <title>Chromosome-scale genome assembly of the Allis shad, Alosa alosa.</title>
        <authorList>
            <person name="Margot Z."/>
            <person name="Christophe K."/>
            <person name="Cabau C."/>
            <person name="Louis A."/>
            <person name="Berthelot C."/>
            <person name="Parey E."/>
            <person name="Roest Crollius H."/>
            <person name="Montfort J."/>
            <person name="Robinson-Rechavi M."/>
            <person name="Bucao C."/>
            <person name="Bouchez O."/>
            <person name="Gislard M."/>
            <person name="Lluch J."/>
            <person name="Milhes M."/>
            <person name="Lampietro C."/>
            <person name="Lopez Roques C."/>
            <person name="Donnadieu C."/>
            <person name="Braasch I."/>
            <person name="Desvignes T."/>
            <person name="Postlethwait J."/>
            <person name="Bobe J."/>
            <person name="Guiguen Y."/>
        </authorList>
    </citation>
    <scope>NUCLEOTIDE SEQUENCE</scope>
    <source>
        <strain evidence="8">M-15738</strain>
        <tissue evidence="8">Blood</tissue>
    </source>
</reference>
<evidence type="ECO:0000256" key="5">
    <source>
        <dbReference type="SAM" id="MobiDB-lite"/>
    </source>
</evidence>
<dbReference type="InterPro" id="IPR032675">
    <property type="entry name" value="LRR_dom_sf"/>
</dbReference>
<keyword evidence="2 7" id="KW-0732">Signal</keyword>
<dbReference type="PRINTS" id="PR00019">
    <property type="entry name" value="LEURICHRPT"/>
</dbReference>
<evidence type="ECO:0000256" key="4">
    <source>
        <dbReference type="ARBA" id="ARBA00023180"/>
    </source>
</evidence>
<dbReference type="Pfam" id="PF13855">
    <property type="entry name" value="LRR_8"/>
    <property type="match status" value="1"/>
</dbReference>
<gene>
    <name evidence="8" type="ORF">AALO_G00125960</name>
</gene>
<feature type="signal peptide" evidence="7">
    <location>
        <begin position="1"/>
        <end position="17"/>
    </location>
</feature>
<dbReference type="InterPro" id="IPR026906">
    <property type="entry name" value="LRR_5"/>
</dbReference>
<keyword evidence="4" id="KW-0325">Glycoprotein</keyword>
<evidence type="ECO:0000256" key="7">
    <source>
        <dbReference type="SAM" id="SignalP"/>
    </source>
</evidence>
<dbReference type="Pfam" id="PF13306">
    <property type="entry name" value="LRR_5"/>
    <property type="match status" value="1"/>
</dbReference>
<keyword evidence="3" id="KW-0677">Repeat</keyword>
<dbReference type="FunFam" id="3.80.10.10:FF:000770">
    <property type="entry name" value="Uncharacterized protein"/>
    <property type="match status" value="1"/>
</dbReference>
<dbReference type="InterPro" id="IPR003591">
    <property type="entry name" value="Leu-rich_rpt_typical-subtyp"/>
</dbReference>
<dbReference type="EMBL" id="JADWDJ010000009">
    <property type="protein sequence ID" value="KAG5275919.1"/>
    <property type="molecule type" value="Genomic_DNA"/>
</dbReference>
<evidence type="ECO:0000256" key="6">
    <source>
        <dbReference type="SAM" id="Phobius"/>
    </source>
</evidence>
<evidence type="ECO:0000313" key="9">
    <source>
        <dbReference type="Proteomes" id="UP000823561"/>
    </source>
</evidence>
<dbReference type="SMART" id="SM00369">
    <property type="entry name" value="LRR_TYP"/>
    <property type="match status" value="10"/>
</dbReference>
<keyword evidence="9" id="KW-1185">Reference proteome</keyword>